<dbReference type="InParanoid" id="D6TUT5"/>
<evidence type="ECO:0000256" key="9">
    <source>
        <dbReference type="ARBA" id="ARBA00023012"/>
    </source>
</evidence>
<dbReference type="PANTHER" id="PTHR45436:SF5">
    <property type="entry name" value="SENSOR HISTIDINE KINASE TRCS"/>
    <property type="match status" value="1"/>
</dbReference>
<evidence type="ECO:0000256" key="3">
    <source>
        <dbReference type="ARBA" id="ARBA00012438"/>
    </source>
</evidence>
<dbReference type="SMART" id="SM00387">
    <property type="entry name" value="HATPase_c"/>
    <property type="match status" value="1"/>
</dbReference>
<name>D6TUT5_KTERA</name>
<dbReference type="STRING" id="485913.Krac_6444"/>
<dbReference type="InterPro" id="IPR050428">
    <property type="entry name" value="TCS_sensor_his_kinase"/>
</dbReference>
<feature type="domain" description="HAMP" evidence="12">
    <location>
        <begin position="147"/>
        <end position="200"/>
    </location>
</feature>
<dbReference type="Gene3D" id="3.30.565.10">
    <property type="entry name" value="Histidine kinase-like ATPase, C-terminal domain"/>
    <property type="match status" value="1"/>
</dbReference>
<dbReference type="Pfam" id="PF00672">
    <property type="entry name" value="HAMP"/>
    <property type="match status" value="1"/>
</dbReference>
<dbReference type="PROSITE" id="PS50885">
    <property type="entry name" value="HAMP"/>
    <property type="match status" value="1"/>
</dbReference>
<feature type="domain" description="Histidine kinase" evidence="11">
    <location>
        <begin position="208"/>
        <end position="423"/>
    </location>
</feature>
<keyword evidence="7 13" id="KW-0418">Kinase</keyword>
<protein>
    <recommendedName>
        <fullName evidence="3">histidine kinase</fullName>
        <ecNumber evidence="3">2.7.13.3</ecNumber>
    </recommendedName>
</protein>
<evidence type="ECO:0000313" key="13">
    <source>
        <dbReference type="EMBL" id="EFH85261.1"/>
    </source>
</evidence>
<dbReference type="SMART" id="SM00388">
    <property type="entry name" value="HisKA"/>
    <property type="match status" value="1"/>
</dbReference>
<dbReference type="eggNOG" id="COG2205">
    <property type="taxonomic scope" value="Bacteria"/>
</dbReference>
<comment type="subcellular location">
    <subcellularLocation>
        <location evidence="2">Membrane</location>
    </subcellularLocation>
</comment>
<dbReference type="Pfam" id="PF00512">
    <property type="entry name" value="HisKA"/>
    <property type="match status" value="1"/>
</dbReference>
<dbReference type="InterPro" id="IPR005467">
    <property type="entry name" value="His_kinase_dom"/>
</dbReference>
<reference evidence="13 14" key="1">
    <citation type="journal article" date="2011" name="Stand. Genomic Sci.">
        <title>Non-contiguous finished genome sequence and contextual data of the filamentous soil bacterium Ktedonobacter racemifer type strain (SOSP1-21).</title>
        <authorList>
            <person name="Chang Y.J."/>
            <person name="Land M."/>
            <person name="Hauser L."/>
            <person name="Chertkov O."/>
            <person name="Del Rio T.G."/>
            <person name="Nolan M."/>
            <person name="Copeland A."/>
            <person name="Tice H."/>
            <person name="Cheng J.F."/>
            <person name="Lucas S."/>
            <person name="Han C."/>
            <person name="Goodwin L."/>
            <person name="Pitluck S."/>
            <person name="Ivanova N."/>
            <person name="Ovchinikova G."/>
            <person name="Pati A."/>
            <person name="Chen A."/>
            <person name="Palaniappan K."/>
            <person name="Mavromatis K."/>
            <person name="Liolios K."/>
            <person name="Brettin T."/>
            <person name="Fiebig A."/>
            <person name="Rohde M."/>
            <person name="Abt B."/>
            <person name="Goker M."/>
            <person name="Detter J.C."/>
            <person name="Woyke T."/>
            <person name="Bristow J."/>
            <person name="Eisen J.A."/>
            <person name="Markowitz V."/>
            <person name="Hugenholtz P."/>
            <person name="Kyrpides N.C."/>
            <person name="Klenk H.P."/>
            <person name="Lapidus A."/>
        </authorList>
    </citation>
    <scope>NUCLEOTIDE SEQUENCE [LARGE SCALE GENOMIC DNA]</scope>
    <source>
        <strain evidence="14">DSM 44963</strain>
    </source>
</reference>
<sequence length="432" mass="46282">MKLKNSTQPPDISARTAWHRGKADLKMSRRGPIHLWKGHFKLPLPRRTLRLRLTLLYSSLFLALGAGLLALTYVLAARRITGTAPVASELLPQSTLLPPSRASNTDSLAQLLHAQAAADLHQFLIQSGIAFSIIAVVTIVLGWVVAGRVLRPLQTMIVTTRQISEENLHERLALPGPPDELKALGDTIDELLARLEAAFEGQRRFVANAAHELRTPLTMMRTSLDVAVGKPGPAPPEITILAGKLREGLNQADRLVESFLALARAQQGTLTDLTSVSLLQLVSATLAACSDAIAGRGLQVRQTLSNAGVIGSKTLLARLVENLIDNAIRYNTPGGFIGVTIADDGAAAHLVVESDGPLLDERKVQELGQPFRRLGADRTAVDGSIGLGLSIVAAIVAVHDGSLGLHARPEGGLRVVITLPHARRRREPGDRT</sequence>
<dbReference type="SUPFAM" id="SSF55874">
    <property type="entry name" value="ATPase domain of HSP90 chaperone/DNA topoisomerase II/histidine kinase"/>
    <property type="match status" value="1"/>
</dbReference>
<evidence type="ECO:0000256" key="6">
    <source>
        <dbReference type="ARBA" id="ARBA00022692"/>
    </source>
</evidence>
<dbReference type="SUPFAM" id="SSF158472">
    <property type="entry name" value="HAMP domain-like"/>
    <property type="match status" value="1"/>
</dbReference>
<dbReference type="PANTHER" id="PTHR45436">
    <property type="entry name" value="SENSOR HISTIDINE KINASE YKOH"/>
    <property type="match status" value="1"/>
</dbReference>
<gene>
    <name evidence="13" type="ORF">Krac_6444</name>
</gene>
<evidence type="ECO:0000313" key="14">
    <source>
        <dbReference type="Proteomes" id="UP000004508"/>
    </source>
</evidence>
<dbReference type="Proteomes" id="UP000004508">
    <property type="component" value="Unassembled WGS sequence"/>
</dbReference>
<dbReference type="SUPFAM" id="SSF47384">
    <property type="entry name" value="Homodimeric domain of signal transducing histidine kinase"/>
    <property type="match status" value="1"/>
</dbReference>
<feature type="transmembrane region" description="Helical" evidence="10">
    <location>
        <begin position="55"/>
        <end position="76"/>
    </location>
</feature>
<dbReference type="AlphaFoldDB" id="D6TUT5"/>
<dbReference type="InterPro" id="IPR003660">
    <property type="entry name" value="HAMP_dom"/>
</dbReference>
<dbReference type="GO" id="GO:0016020">
    <property type="term" value="C:membrane"/>
    <property type="evidence" value="ECO:0007669"/>
    <property type="project" value="UniProtKB-SubCell"/>
</dbReference>
<dbReference type="EMBL" id="ADVG01000003">
    <property type="protein sequence ID" value="EFH85261.1"/>
    <property type="molecule type" value="Genomic_DNA"/>
</dbReference>
<comment type="catalytic activity">
    <reaction evidence="1">
        <text>ATP + protein L-histidine = ADP + protein N-phospho-L-histidine.</text>
        <dbReference type="EC" id="2.7.13.3"/>
    </reaction>
</comment>
<dbReference type="SMART" id="SM00304">
    <property type="entry name" value="HAMP"/>
    <property type="match status" value="1"/>
</dbReference>
<comment type="caution">
    <text evidence="13">The sequence shown here is derived from an EMBL/GenBank/DDBJ whole genome shotgun (WGS) entry which is preliminary data.</text>
</comment>
<dbReference type="CDD" id="cd00075">
    <property type="entry name" value="HATPase"/>
    <property type="match status" value="1"/>
</dbReference>
<evidence type="ECO:0000256" key="7">
    <source>
        <dbReference type="ARBA" id="ARBA00022777"/>
    </source>
</evidence>
<keyword evidence="10" id="KW-0472">Membrane</keyword>
<dbReference type="InterPro" id="IPR003661">
    <property type="entry name" value="HisK_dim/P_dom"/>
</dbReference>
<keyword evidence="4" id="KW-0597">Phosphoprotein</keyword>
<keyword evidence="5" id="KW-0808">Transferase</keyword>
<evidence type="ECO:0000256" key="4">
    <source>
        <dbReference type="ARBA" id="ARBA00022553"/>
    </source>
</evidence>
<keyword evidence="8 10" id="KW-1133">Transmembrane helix</keyword>
<dbReference type="EC" id="2.7.13.3" evidence="3"/>
<feature type="transmembrane region" description="Helical" evidence="10">
    <location>
        <begin position="123"/>
        <end position="146"/>
    </location>
</feature>
<dbReference type="CDD" id="cd00082">
    <property type="entry name" value="HisKA"/>
    <property type="match status" value="1"/>
</dbReference>
<dbReference type="RefSeq" id="WP_007917409.1">
    <property type="nucleotide sequence ID" value="NZ_ADVG01000003.1"/>
</dbReference>
<dbReference type="Gene3D" id="6.10.340.10">
    <property type="match status" value="1"/>
</dbReference>
<evidence type="ECO:0000256" key="8">
    <source>
        <dbReference type="ARBA" id="ARBA00022989"/>
    </source>
</evidence>
<keyword evidence="6 10" id="KW-0812">Transmembrane</keyword>
<organism evidence="13 14">
    <name type="scientific">Ktedonobacter racemifer DSM 44963</name>
    <dbReference type="NCBI Taxonomy" id="485913"/>
    <lineage>
        <taxon>Bacteria</taxon>
        <taxon>Bacillati</taxon>
        <taxon>Chloroflexota</taxon>
        <taxon>Ktedonobacteria</taxon>
        <taxon>Ktedonobacterales</taxon>
        <taxon>Ktedonobacteraceae</taxon>
        <taxon>Ktedonobacter</taxon>
    </lineage>
</organism>
<dbReference type="GO" id="GO:0000155">
    <property type="term" value="F:phosphorelay sensor kinase activity"/>
    <property type="evidence" value="ECO:0007669"/>
    <property type="project" value="InterPro"/>
</dbReference>
<evidence type="ECO:0000256" key="5">
    <source>
        <dbReference type="ARBA" id="ARBA00022679"/>
    </source>
</evidence>
<evidence type="ECO:0000256" key="1">
    <source>
        <dbReference type="ARBA" id="ARBA00000085"/>
    </source>
</evidence>
<dbReference type="CDD" id="cd06225">
    <property type="entry name" value="HAMP"/>
    <property type="match status" value="1"/>
</dbReference>
<dbReference type="Pfam" id="PF02518">
    <property type="entry name" value="HATPase_c"/>
    <property type="match status" value="1"/>
</dbReference>
<dbReference type="InterPro" id="IPR036890">
    <property type="entry name" value="HATPase_C_sf"/>
</dbReference>
<evidence type="ECO:0000256" key="2">
    <source>
        <dbReference type="ARBA" id="ARBA00004370"/>
    </source>
</evidence>
<evidence type="ECO:0000259" key="12">
    <source>
        <dbReference type="PROSITE" id="PS50885"/>
    </source>
</evidence>
<accession>D6TUT5</accession>
<evidence type="ECO:0000259" key="11">
    <source>
        <dbReference type="PROSITE" id="PS50109"/>
    </source>
</evidence>
<evidence type="ECO:0000256" key="10">
    <source>
        <dbReference type="SAM" id="Phobius"/>
    </source>
</evidence>
<proteinExistence type="predicted"/>
<dbReference type="Gene3D" id="1.10.287.130">
    <property type="match status" value="1"/>
</dbReference>
<keyword evidence="14" id="KW-1185">Reference proteome</keyword>
<dbReference type="PROSITE" id="PS50109">
    <property type="entry name" value="HIS_KIN"/>
    <property type="match status" value="1"/>
</dbReference>
<dbReference type="InterPro" id="IPR003594">
    <property type="entry name" value="HATPase_dom"/>
</dbReference>
<keyword evidence="9" id="KW-0902">Two-component regulatory system</keyword>
<dbReference type="InterPro" id="IPR036097">
    <property type="entry name" value="HisK_dim/P_sf"/>
</dbReference>